<evidence type="ECO:0000256" key="1">
    <source>
        <dbReference type="ARBA" id="ARBA00001966"/>
    </source>
</evidence>
<dbReference type="InterPro" id="IPR058240">
    <property type="entry name" value="rSAM_sf"/>
</dbReference>
<comment type="cofactor">
    <cofactor evidence="1">
        <name>[4Fe-4S] cluster</name>
        <dbReference type="ChEBI" id="CHEBI:49883"/>
    </cofactor>
</comment>
<evidence type="ECO:0000313" key="3">
    <source>
        <dbReference type="EMBL" id="RXS64744.1"/>
    </source>
</evidence>
<accession>A0A4Q1QXS0</accession>
<reference evidence="3 4" key="1">
    <citation type="submission" date="2019-01" db="EMBL/GenBank/DDBJ databases">
        <title>Draft genome sequences of the type strain Streptomyces sioyaensis DSM 40032 and its novel strain, TM32, a thermotolerant antibiotics-producing actinobacterium.</title>
        <authorList>
            <person name="Nakaew N."/>
            <person name="Lumyong S."/>
            <person name="Sloan W.T."/>
            <person name="Sungthong R."/>
        </authorList>
    </citation>
    <scope>NUCLEOTIDE SEQUENCE [LARGE SCALE GENOMIC DNA]</scope>
    <source>
        <strain evidence="3 4">DSM 40032</strain>
    </source>
</reference>
<organism evidence="3 4">
    <name type="scientific">Streptomyces sioyaensis</name>
    <dbReference type="NCBI Taxonomy" id="67364"/>
    <lineage>
        <taxon>Bacteria</taxon>
        <taxon>Bacillati</taxon>
        <taxon>Actinomycetota</taxon>
        <taxon>Actinomycetes</taxon>
        <taxon>Kitasatosporales</taxon>
        <taxon>Streptomycetaceae</taxon>
        <taxon>Streptomyces</taxon>
    </lineage>
</organism>
<dbReference type="SUPFAM" id="SSF102114">
    <property type="entry name" value="Radical SAM enzymes"/>
    <property type="match status" value="1"/>
</dbReference>
<name>A0A4Q1QXS0_9ACTN</name>
<protein>
    <submittedName>
        <fullName evidence="3">Aminofutalosine synthase MqnE</fullName>
    </submittedName>
</protein>
<dbReference type="PANTHER" id="PTHR43076">
    <property type="entry name" value="FO SYNTHASE (COFH)"/>
    <property type="match status" value="1"/>
</dbReference>
<evidence type="ECO:0000256" key="2">
    <source>
        <dbReference type="ARBA" id="ARBA00022485"/>
    </source>
</evidence>
<feature type="non-terminal residue" evidence="3">
    <location>
        <position position="107"/>
    </location>
</feature>
<comment type="caution">
    <text evidence="3">The sequence shown here is derived from an EMBL/GenBank/DDBJ whole genome shotgun (WGS) entry which is preliminary data.</text>
</comment>
<proteinExistence type="predicted"/>
<dbReference type="GO" id="GO:0044689">
    <property type="term" value="F:7,8-didemethyl-8-hydroxy-5-deazariboflavin synthase activity"/>
    <property type="evidence" value="ECO:0007669"/>
    <property type="project" value="TreeGrafter"/>
</dbReference>
<dbReference type="GO" id="GO:0051539">
    <property type="term" value="F:4 iron, 4 sulfur cluster binding"/>
    <property type="evidence" value="ECO:0007669"/>
    <property type="project" value="UniProtKB-KW"/>
</dbReference>
<dbReference type="Proteomes" id="UP000289482">
    <property type="component" value="Unassembled WGS sequence"/>
</dbReference>
<keyword evidence="2" id="KW-0004">4Fe-4S</keyword>
<dbReference type="InterPro" id="IPR034405">
    <property type="entry name" value="F420"/>
</dbReference>
<dbReference type="Gene3D" id="3.20.20.70">
    <property type="entry name" value="Aldolase class I"/>
    <property type="match status" value="1"/>
</dbReference>
<gene>
    <name evidence="3" type="ORF">EST54_21005</name>
</gene>
<evidence type="ECO:0000313" key="4">
    <source>
        <dbReference type="Proteomes" id="UP000289482"/>
    </source>
</evidence>
<sequence length="107" mass="12095">MDAGLKRELEEKVYAGERLSREDGVALYGCDDLAWLGGLAHEVRTRKNGDVVHFNVNRHLNMTNVCTASCAYCSFQRKPGEQDAYTMRIEEAVRLAKAMENENLTEL</sequence>
<keyword evidence="2" id="KW-0411">Iron-sulfur</keyword>
<keyword evidence="2" id="KW-0408">Iron</keyword>
<dbReference type="EMBL" id="SDIF01000063">
    <property type="protein sequence ID" value="RXS64744.1"/>
    <property type="molecule type" value="Genomic_DNA"/>
</dbReference>
<keyword evidence="2" id="KW-0479">Metal-binding</keyword>
<dbReference type="InterPro" id="IPR013785">
    <property type="entry name" value="Aldolase_TIM"/>
</dbReference>
<keyword evidence="4" id="KW-1185">Reference proteome</keyword>
<dbReference type="AlphaFoldDB" id="A0A4Q1QXS0"/>
<dbReference type="PANTHER" id="PTHR43076:SF7">
    <property type="entry name" value="AMINODEOXYFUTALOSINE SYNTHASE"/>
    <property type="match status" value="1"/>
</dbReference>